<sequence>MPGGPPLARSGLIIMSRSPGNLRTPVTTVTGTSRHPLIRSAAFSLLGAGLHVGVWQTLLWQVGPALFLQVAHWSRELLIGVAVIALSAWSGRTLYSRRQRAQAGRSSEPHIPAVNPPRAR</sequence>
<name>A0ABQ3JTL8_9DEIO</name>
<dbReference type="EMBL" id="BNAJ01000012">
    <property type="protein sequence ID" value="GHF57845.1"/>
    <property type="molecule type" value="Genomic_DNA"/>
</dbReference>
<comment type="caution">
    <text evidence="3">The sequence shown here is derived from an EMBL/GenBank/DDBJ whole genome shotgun (WGS) entry which is preliminary data.</text>
</comment>
<organism evidence="3 4">
    <name type="scientific">Deinococcus metalli</name>
    <dbReference type="NCBI Taxonomy" id="1141878"/>
    <lineage>
        <taxon>Bacteria</taxon>
        <taxon>Thermotogati</taxon>
        <taxon>Deinococcota</taxon>
        <taxon>Deinococci</taxon>
        <taxon>Deinococcales</taxon>
        <taxon>Deinococcaceae</taxon>
        <taxon>Deinococcus</taxon>
    </lineage>
</organism>
<accession>A0ABQ3JTL8</accession>
<evidence type="ECO:0000256" key="2">
    <source>
        <dbReference type="SAM" id="Phobius"/>
    </source>
</evidence>
<keyword evidence="2" id="KW-0472">Membrane</keyword>
<evidence type="ECO:0000256" key="1">
    <source>
        <dbReference type="SAM" id="MobiDB-lite"/>
    </source>
</evidence>
<gene>
    <name evidence="3" type="ORF">GCM10017781_37560</name>
</gene>
<feature type="transmembrane region" description="Helical" evidence="2">
    <location>
        <begin position="37"/>
        <end position="57"/>
    </location>
</feature>
<dbReference type="Proteomes" id="UP000619376">
    <property type="component" value="Unassembled WGS sequence"/>
</dbReference>
<evidence type="ECO:0000313" key="4">
    <source>
        <dbReference type="Proteomes" id="UP000619376"/>
    </source>
</evidence>
<keyword evidence="2" id="KW-1133">Transmembrane helix</keyword>
<reference evidence="4" key="1">
    <citation type="journal article" date="2019" name="Int. J. Syst. Evol. Microbiol.">
        <title>The Global Catalogue of Microorganisms (GCM) 10K type strain sequencing project: providing services to taxonomists for standard genome sequencing and annotation.</title>
        <authorList>
            <consortium name="The Broad Institute Genomics Platform"/>
            <consortium name="The Broad Institute Genome Sequencing Center for Infectious Disease"/>
            <person name="Wu L."/>
            <person name="Ma J."/>
        </authorList>
    </citation>
    <scope>NUCLEOTIDE SEQUENCE [LARGE SCALE GENOMIC DNA]</scope>
    <source>
        <strain evidence="4">CGMCC 1.18437</strain>
    </source>
</reference>
<keyword evidence="2" id="KW-0812">Transmembrane</keyword>
<proteinExistence type="predicted"/>
<feature type="transmembrane region" description="Helical" evidence="2">
    <location>
        <begin position="77"/>
        <end position="95"/>
    </location>
</feature>
<protein>
    <submittedName>
        <fullName evidence="3">Uncharacterized protein</fullName>
    </submittedName>
</protein>
<evidence type="ECO:0000313" key="3">
    <source>
        <dbReference type="EMBL" id="GHF57845.1"/>
    </source>
</evidence>
<keyword evidence="4" id="KW-1185">Reference proteome</keyword>
<feature type="region of interest" description="Disordered" evidence="1">
    <location>
        <begin position="99"/>
        <end position="120"/>
    </location>
</feature>